<protein>
    <submittedName>
        <fullName evidence="1">Uncharacterized protein</fullName>
    </submittedName>
</protein>
<dbReference type="AlphaFoldDB" id="A0A0K1S6N9"/>
<dbReference type="Proteomes" id="UP000068167">
    <property type="component" value="Chromosome"/>
</dbReference>
<dbReference type="KEGG" id="mpk:VL20_4830"/>
<proteinExistence type="predicted"/>
<sequence>MAQWLDSLRDIKAKTKIAQRLNRVNLGNLGDYKSALSRSL</sequence>
<evidence type="ECO:0000313" key="1">
    <source>
        <dbReference type="EMBL" id="AKV69715.1"/>
    </source>
</evidence>
<accession>A0A0K1S6N9</accession>
<dbReference type="EMBL" id="CP011339">
    <property type="protein sequence ID" value="AKV69715.1"/>
    <property type="molecule type" value="Genomic_DNA"/>
</dbReference>
<dbReference type="PATRIC" id="fig|1638788.3.peg.4872"/>
<name>A0A0K1S6N9_9CHRO</name>
<evidence type="ECO:0000313" key="2">
    <source>
        <dbReference type="Proteomes" id="UP000068167"/>
    </source>
</evidence>
<keyword evidence="2" id="KW-1185">Reference proteome</keyword>
<reference evidence="1 2" key="1">
    <citation type="journal article" date="2016" name="Stand. Genomic Sci.">
        <title>Complete genome sequence and genomic characterization of Microcystis panniformis FACHB 1757 by third-generation sequencing.</title>
        <authorList>
            <person name="Zhang J.Y."/>
            <person name="Guan R."/>
            <person name="Zhang H.J."/>
            <person name="Li H."/>
            <person name="Xiao P."/>
            <person name="Yu G.L."/>
            <person name="Du L."/>
            <person name="Cao D.M."/>
            <person name="Zhu B.C."/>
            <person name="Li R.H."/>
            <person name="Lu Z.H."/>
        </authorList>
    </citation>
    <scope>NUCLEOTIDE SEQUENCE [LARGE SCALE GENOMIC DNA]</scope>
    <source>
        <strain evidence="1 2">FACHB-1757</strain>
    </source>
</reference>
<organism evidence="1 2">
    <name type="scientific">Microcystis panniformis FACHB-1757</name>
    <dbReference type="NCBI Taxonomy" id="1638788"/>
    <lineage>
        <taxon>Bacteria</taxon>
        <taxon>Bacillati</taxon>
        <taxon>Cyanobacteriota</taxon>
        <taxon>Cyanophyceae</taxon>
        <taxon>Oscillatoriophycideae</taxon>
        <taxon>Chroococcales</taxon>
        <taxon>Microcystaceae</taxon>
        <taxon>Microcystis</taxon>
    </lineage>
</organism>
<gene>
    <name evidence="1" type="ORF">VL20_4830</name>
</gene>